<evidence type="ECO:0000313" key="10">
    <source>
        <dbReference type="EMBL" id="GFQ80470.1"/>
    </source>
</evidence>
<evidence type="ECO:0000256" key="3">
    <source>
        <dbReference type="ARBA" id="ARBA00022832"/>
    </source>
</evidence>
<evidence type="ECO:0000256" key="5">
    <source>
        <dbReference type="ARBA" id="ARBA00023002"/>
    </source>
</evidence>
<keyword evidence="3" id="KW-0276">Fatty acid metabolism</keyword>
<keyword evidence="7" id="KW-0275">Fatty acid biosynthesis</keyword>
<keyword evidence="4" id="KW-0521">NADP</keyword>
<keyword evidence="8" id="KW-0511">Multifunctional enzyme</keyword>
<keyword evidence="2" id="KW-0444">Lipid biosynthesis</keyword>
<keyword evidence="1" id="KW-0596">Phosphopantetheine</keyword>
<dbReference type="EMBL" id="BMAO01022229">
    <property type="protein sequence ID" value="GFQ80470.1"/>
    <property type="molecule type" value="Genomic_DNA"/>
</dbReference>
<dbReference type="InterPro" id="IPR036291">
    <property type="entry name" value="NAD(P)-bd_dom_sf"/>
</dbReference>
<dbReference type="InterPro" id="IPR013968">
    <property type="entry name" value="PKS_KR"/>
</dbReference>
<evidence type="ECO:0000256" key="6">
    <source>
        <dbReference type="ARBA" id="ARBA00023098"/>
    </source>
</evidence>
<keyword evidence="11" id="KW-1185">Reference proteome</keyword>
<sequence>MQGMGETFYTNKYINNNNFFQIRDEEPQIKATPKPVRLVANPRTSFDSERSYIIIGGLGGFGLELCRWMVERGAKHILLTSRSGIRNGYQRLCMSRWKKEGKNIIVSTENAANLKEAKQLLQRAAAIKPVGGIFNLALVLRDAFMENQTVKNFEEVCDSKVSSTMNLDALSRDLCLSLQWFVCFSSVSCGRGNAGQTNYGYANSVMERICEHRTQEGLPGLAIQWGPIGDVGILQETVGSDVVISGTISQSIRSCLSVLDKFLQQKHPVVLSCVPYLPENISSTKTSKTSVLSAVGKIFGAGYTLSTVAEIENCRRSCRLQSLSPEFGLLVSPTRCKSPKDMSQDSKFQTFPIFHLVQPARASSIFHGEAGDDPSRWLKEYERIAKFNRWDDTMCLTNAYSFLKGTARLWYENNEVNLSSWEKFQEQLKIAYGSTELFIKQVERELKNRAQKRVRAHSPVFKVI</sequence>
<proteinExistence type="predicted"/>
<dbReference type="Pfam" id="PF08659">
    <property type="entry name" value="KR"/>
    <property type="match status" value="1"/>
</dbReference>
<dbReference type="InterPro" id="IPR050091">
    <property type="entry name" value="PKS_NRPS_Biosynth_Enz"/>
</dbReference>
<dbReference type="PANTHER" id="PTHR43775">
    <property type="entry name" value="FATTY ACID SYNTHASE"/>
    <property type="match status" value="1"/>
</dbReference>
<gene>
    <name evidence="10" type="primary">FASN</name>
    <name evidence="10" type="ORF">TNCT_631161</name>
</gene>
<comment type="caution">
    <text evidence="10">The sequence shown here is derived from an EMBL/GenBank/DDBJ whole genome shotgun (WGS) entry which is preliminary data.</text>
</comment>
<dbReference type="GO" id="GO:0016491">
    <property type="term" value="F:oxidoreductase activity"/>
    <property type="evidence" value="ECO:0007669"/>
    <property type="project" value="UniProtKB-KW"/>
</dbReference>
<evidence type="ECO:0000256" key="7">
    <source>
        <dbReference type="ARBA" id="ARBA00023160"/>
    </source>
</evidence>
<evidence type="ECO:0000256" key="8">
    <source>
        <dbReference type="ARBA" id="ARBA00023268"/>
    </source>
</evidence>
<evidence type="ECO:0000313" key="11">
    <source>
        <dbReference type="Proteomes" id="UP000887116"/>
    </source>
</evidence>
<dbReference type="InterPro" id="IPR057326">
    <property type="entry name" value="KR_dom"/>
</dbReference>
<dbReference type="GO" id="GO:0006633">
    <property type="term" value="P:fatty acid biosynthetic process"/>
    <property type="evidence" value="ECO:0007669"/>
    <property type="project" value="UniProtKB-KW"/>
</dbReference>
<evidence type="ECO:0000259" key="9">
    <source>
        <dbReference type="SMART" id="SM00822"/>
    </source>
</evidence>
<dbReference type="GO" id="GO:0004312">
    <property type="term" value="F:fatty acid synthase activity"/>
    <property type="evidence" value="ECO:0007669"/>
    <property type="project" value="TreeGrafter"/>
</dbReference>
<dbReference type="SMART" id="SM00822">
    <property type="entry name" value="PKS_KR"/>
    <property type="match status" value="1"/>
</dbReference>
<dbReference type="OrthoDB" id="6142309at2759"/>
<feature type="domain" description="Ketoreductase" evidence="9">
    <location>
        <begin position="50"/>
        <end position="231"/>
    </location>
</feature>
<keyword evidence="5" id="KW-0560">Oxidoreductase</keyword>
<reference evidence="10" key="1">
    <citation type="submission" date="2020-07" db="EMBL/GenBank/DDBJ databases">
        <title>Multicomponent nature underlies the extraordinary mechanical properties of spider dragline silk.</title>
        <authorList>
            <person name="Kono N."/>
            <person name="Nakamura H."/>
            <person name="Mori M."/>
            <person name="Yoshida Y."/>
            <person name="Ohtoshi R."/>
            <person name="Malay A.D."/>
            <person name="Moran D.A.P."/>
            <person name="Tomita M."/>
            <person name="Numata K."/>
            <person name="Arakawa K."/>
        </authorList>
    </citation>
    <scope>NUCLEOTIDE SEQUENCE</scope>
</reference>
<protein>
    <submittedName>
        <fullName evidence="10">Fatty acid synthase</fullName>
    </submittedName>
</protein>
<dbReference type="Proteomes" id="UP000887116">
    <property type="component" value="Unassembled WGS sequence"/>
</dbReference>
<dbReference type="AlphaFoldDB" id="A0A8X6FH53"/>
<organism evidence="10 11">
    <name type="scientific">Trichonephila clavata</name>
    <name type="common">Joro spider</name>
    <name type="synonym">Nephila clavata</name>
    <dbReference type="NCBI Taxonomy" id="2740835"/>
    <lineage>
        <taxon>Eukaryota</taxon>
        <taxon>Metazoa</taxon>
        <taxon>Ecdysozoa</taxon>
        <taxon>Arthropoda</taxon>
        <taxon>Chelicerata</taxon>
        <taxon>Arachnida</taxon>
        <taxon>Araneae</taxon>
        <taxon>Araneomorphae</taxon>
        <taxon>Entelegynae</taxon>
        <taxon>Araneoidea</taxon>
        <taxon>Nephilidae</taxon>
        <taxon>Trichonephila</taxon>
    </lineage>
</organism>
<name>A0A8X6FH53_TRICU</name>
<dbReference type="PANTHER" id="PTHR43775:SF7">
    <property type="entry name" value="FATTY ACID SYNTHASE"/>
    <property type="match status" value="1"/>
</dbReference>
<evidence type="ECO:0000256" key="1">
    <source>
        <dbReference type="ARBA" id="ARBA00022450"/>
    </source>
</evidence>
<keyword evidence="6" id="KW-0443">Lipid metabolism</keyword>
<evidence type="ECO:0000256" key="4">
    <source>
        <dbReference type="ARBA" id="ARBA00022857"/>
    </source>
</evidence>
<evidence type="ECO:0000256" key="2">
    <source>
        <dbReference type="ARBA" id="ARBA00022516"/>
    </source>
</evidence>
<dbReference type="CDD" id="cd08954">
    <property type="entry name" value="KR_1_FAS_SDR_x"/>
    <property type="match status" value="1"/>
</dbReference>
<dbReference type="SUPFAM" id="SSF51735">
    <property type="entry name" value="NAD(P)-binding Rossmann-fold domains"/>
    <property type="match status" value="1"/>
</dbReference>
<accession>A0A8X6FH53</accession>
<dbReference type="Gene3D" id="3.40.50.720">
    <property type="entry name" value="NAD(P)-binding Rossmann-like Domain"/>
    <property type="match status" value="1"/>
</dbReference>